<dbReference type="PROSITE" id="PS51035">
    <property type="entry name" value="BAG"/>
    <property type="match status" value="1"/>
</dbReference>
<feature type="compositionally biased region" description="Low complexity" evidence="2">
    <location>
        <begin position="34"/>
        <end position="47"/>
    </location>
</feature>
<dbReference type="SUPFAM" id="SSF63491">
    <property type="entry name" value="BAG domain"/>
    <property type="match status" value="1"/>
</dbReference>
<feature type="region of interest" description="Disordered" evidence="2">
    <location>
        <begin position="1"/>
        <end position="92"/>
    </location>
</feature>
<evidence type="ECO:0000256" key="2">
    <source>
        <dbReference type="SAM" id="MobiDB-lite"/>
    </source>
</evidence>
<gene>
    <name evidence="4" type="ORF">CLUMA_CG018272</name>
</gene>
<sequence length="372" mass="41363">MDNSQKVRHIPIFVEGRDEPVINTGHDSQTTSGNVPPNVNAPPQNNNTSAFASAESSSGPFQNHHNFGRAPMGFGGDMGFGQDMPMPSSSIFDRAKDFPVRDFFNMRSASPHRRSESPINVHHQPSHQNQHQSRGSPAPTPAGPQRQPTSQNQERSVPVQHQYEPKRASTPQRQQTPTQGVHQPSPPVEQPIPAQQKAIEDSITKIQKIQSSVLELMSRVEKYDGNNRKEYAFLDEMLTQNLLKLDDIDAEGKENIKNARREAIKCINSLISLLDAKNEAFKSQNEEKVNTEAANMEQDPPTQNGIINGTSKNSSYDNVTNVQQTPSNSSVNMTTDNNKKQDEVTAEASLEAKLQEAIQNQEMKVDEPQQQK</sequence>
<dbReference type="PANTHER" id="PTHR12329:SF5">
    <property type="entry name" value="STARVIN, ISOFORM E"/>
    <property type="match status" value="1"/>
</dbReference>
<feature type="compositionally biased region" description="Low complexity" evidence="2">
    <location>
        <begin position="122"/>
        <end position="133"/>
    </location>
</feature>
<dbReference type="GO" id="GO:0005829">
    <property type="term" value="C:cytosol"/>
    <property type="evidence" value="ECO:0007669"/>
    <property type="project" value="TreeGrafter"/>
</dbReference>
<keyword evidence="1" id="KW-0143">Chaperone</keyword>
<dbReference type="GO" id="GO:0000774">
    <property type="term" value="F:adenyl-nucleotide exchange factor activity"/>
    <property type="evidence" value="ECO:0007669"/>
    <property type="project" value="TreeGrafter"/>
</dbReference>
<dbReference type="OrthoDB" id="333905at2759"/>
<dbReference type="GO" id="GO:0005634">
    <property type="term" value="C:nucleus"/>
    <property type="evidence" value="ECO:0007669"/>
    <property type="project" value="TreeGrafter"/>
</dbReference>
<dbReference type="InterPro" id="IPR003103">
    <property type="entry name" value="BAG_domain"/>
</dbReference>
<organism evidence="4 5">
    <name type="scientific">Clunio marinus</name>
    <dbReference type="NCBI Taxonomy" id="568069"/>
    <lineage>
        <taxon>Eukaryota</taxon>
        <taxon>Metazoa</taxon>
        <taxon>Ecdysozoa</taxon>
        <taxon>Arthropoda</taxon>
        <taxon>Hexapoda</taxon>
        <taxon>Insecta</taxon>
        <taxon>Pterygota</taxon>
        <taxon>Neoptera</taxon>
        <taxon>Endopterygota</taxon>
        <taxon>Diptera</taxon>
        <taxon>Nematocera</taxon>
        <taxon>Chironomoidea</taxon>
        <taxon>Chironomidae</taxon>
        <taxon>Clunio</taxon>
    </lineage>
</organism>
<feature type="compositionally biased region" description="Polar residues" evidence="2">
    <location>
        <begin position="300"/>
        <end position="336"/>
    </location>
</feature>
<accession>A0A1J1IZE8</accession>
<evidence type="ECO:0000313" key="4">
    <source>
        <dbReference type="EMBL" id="CRL05074.1"/>
    </source>
</evidence>
<evidence type="ECO:0000256" key="1">
    <source>
        <dbReference type="ARBA" id="ARBA00023186"/>
    </source>
</evidence>
<feature type="region of interest" description="Disordered" evidence="2">
    <location>
        <begin position="284"/>
        <end position="347"/>
    </location>
</feature>
<feature type="compositionally biased region" description="Polar residues" evidence="2">
    <location>
        <begin position="48"/>
        <end position="65"/>
    </location>
</feature>
<dbReference type="GO" id="GO:0016020">
    <property type="term" value="C:membrane"/>
    <property type="evidence" value="ECO:0007669"/>
    <property type="project" value="TreeGrafter"/>
</dbReference>
<feature type="compositionally biased region" description="Polar residues" evidence="2">
    <location>
        <begin position="169"/>
        <end position="182"/>
    </location>
</feature>
<dbReference type="InterPro" id="IPR039773">
    <property type="entry name" value="BAG_chaperone_regulator"/>
</dbReference>
<feature type="region of interest" description="Disordered" evidence="2">
    <location>
        <begin position="108"/>
        <end position="192"/>
    </location>
</feature>
<dbReference type="Pfam" id="PF02179">
    <property type="entry name" value="BAG"/>
    <property type="match status" value="1"/>
</dbReference>
<dbReference type="STRING" id="568069.A0A1J1IZE8"/>
<dbReference type="PANTHER" id="PTHR12329">
    <property type="entry name" value="BCL2-ASSOCIATED ATHANOGENE"/>
    <property type="match status" value="1"/>
</dbReference>
<dbReference type="AlphaFoldDB" id="A0A1J1IZE8"/>
<dbReference type="SMART" id="SM00264">
    <property type="entry name" value="BAG"/>
    <property type="match status" value="1"/>
</dbReference>
<reference evidence="4 5" key="1">
    <citation type="submission" date="2015-04" db="EMBL/GenBank/DDBJ databases">
        <authorList>
            <person name="Syromyatnikov M.Y."/>
            <person name="Popov V.N."/>
        </authorList>
    </citation>
    <scope>NUCLEOTIDE SEQUENCE [LARGE SCALE GENOMIC DNA]</scope>
</reference>
<dbReference type="EMBL" id="CVRI01000064">
    <property type="protein sequence ID" value="CRL05074.1"/>
    <property type="molecule type" value="Genomic_DNA"/>
</dbReference>
<feature type="domain" description="BAG" evidence="3">
    <location>
        <begin position="202"/>
        <end position="278"/>
    </location>
</feature>
<keyword evidence="5" id="KW-1185">Reference proteome</keyword>
<name>A0A1J1IZE8_9DIPT</name>
<evidence type="ECO:0000313" key="5">
    <source>
        <dbReference type="Proteomes" id="UP000183832"/>
    </source>
</evidence>
<dbReference type="Proteomes" id="UP000183832">
    <property type="component" value="Unassembled WGS sequence"/>
</dbReference>
<dbReference type="InterPro" id="IPR036533">
    <property type="entry name" value="BAG_dom_sf"/>
</dbReference>
<protein>
    <submittedName>
        <fullName evidence="4">CLUMA_CG018272, isoform A</fullName>
    </submittedName>
</protein>
<dbReference type="Gene3D" id="1.20.58.120">
    <property type="entry name" value="BAG domain"/>
    <property type="match status" value="1"/>
</dbReference>
<dbReference type="GO" id="GO:0051087">
    <property type="term" value="F:protein-folding chaperone binding"/>
    <property type="evidence" value="ECO:0007669"/>
    <property type="project" value="InterPro"/>
</dbReference>
<evidence type="ECO:0000259" key="3">
    <source>
        <dbReference type="PROSITE" id="PS51035"/>
    </source>
</evidence>
<dbReference type="GO" id="GO:0050821">
    <property type="term" value="P:protein stabilization"/>
    <property type="evidence" value="ECO:0007669"/>
    <property type="project" value="TreeGrafter"/>
</dbReference>
<feature type="compositionally biased region" description="Polar residues" evidence="2">
    <location>
        <begin position="146"/>
        <end position="155"/>
    </location>
</feature>
<proteinExistence type="predicted"/>